<name>A0A2T8F7Q1_9ACTN</name>
<dbReference type="InterPro" id="IPR050990">
    <property type="entry name" value="UPF0237/GcvR_regulator"/>
</dbReference>
<dbReference type="PROSITE" id="PS51671">
    <property type="entry name" value="ACT"/>
    <property type="match status" value="1"/>
</dbReference>
<comment type="caution">
    <text evidence="2">The sequence shown here is derived from an EMBL/GenBank/DDBJ whole genome shotgun (WGS) entry which is preliminary data.</text>
</comment>
<sequence>MTLHAITVLGHDRPGIIAETTHRLAGLGLNLEDSTMTLLRGHFAMMLICAGDARDTEIEEALAPLTADGRLTVTVREVPEEQVERTDASSWVLTVHGGDRPGIVSRIIGEVAAVGGNVTDLTTRLAGDLYLLVAEVDLPAGVDAEAVRRSLAAAAAELGVGVTLRAAEADEL</sequence>
<keyword evidence="3" id="KW-1185">Reference proteome</keyword>
<proteinExistence type="predicted"/>
<dbReference type="Proteomes" id="UP000246018">
    <property type="component" value="Unassembled WGS sequence"/>
</dbReference>
<dbReference type="RefSeq" id="WP_116573484.1">
    <property type="nucleotide sequence ID" value="NZ_QDGZ01000007.1"/>
</dbReference>
<dbReference type="PANTHER" id="PTHR34875:SF6">
    <property type="entry name" value="UPF0237 PROTEIN MJ1558"/>
    <property type="match status" value="1"/>
</dbReference>
<reference evidence="2 3" key="1">
    <citation type="submission" date="2018-04" db="EMBL/GenBank/DDBJ databases">
        <title>Genome of Nocardioides gansuensis WSJ-1.</title>
        <authorList>
            <person name="Wu S."/>
            <person name="Wang G."/>
        </authorList>
    </citation>
    <scope>NUCLEOTIDE SEQUENCE [LARGE SCALE GENOMIC DNA]</scope>
    <source>
        <strain evidence="2 3">WSJ-1</strain>
    </source>
</reference>
<gene>
    <name evidence="2" type="ORF">DDE18_17220</name>
</gene>
<evidence type="ECO:0000313" key="3">
    <source>
        <dbReference type="Proteomes" id="UP000246018"/>
    </source>
</evidence>
<dbReference type="SUPFAM" id="SSF55021">
    <property type="entry name" value="ACT-like"/>
    <property type="match status" value="2"/>
</dbReference>
<evidence type="ECO:0000259" key="1">
    <source>
        <dbReference type="PROSITE" id="PS51671"/>
    </source>
</evidence>
<dbReference type="AlphaFoldDB" id="A0A2T8F7Q1"/>
<feature type="domain" description="ACT" evidence="1">
    <location>
        <begin position="92"/>
        <end position="165"/>
    </location>
</feature>
<protein>
    <submittedName>
        <fullName evidence="2">Amino acid-binding protein</fullName>
    </submittedName>
</protein>
<dbReference type="OrthoDB" id="12860at2"/>
<dbReference type="InterPro" id="IPR045865">
    <property type="entry name" value="ACT-like_dom_sf"/>
</dbReference>
<accession>A0A2T8F7Q1</accession>
<evidence type="ECO:0000313" key="2">
    <source>
        <dbReference type="EMBL" id="PVG81719.1"/>
    </source>
</evidence>
<organism evidence="2 3">
    <name type="scientific">Nocardioides gansuensis</name>
    <dbReference type="NCBI Taxonomy" id="2138300"/>
    <lineage>
        <taxon>Bacteria</taxon>
        <taxon>Bacillati</taxon>
        <taxon>Actinomycetota</taxon>
        <taxon>Actinomycetes</taxon>
        <taxon>Propionibacteriales</taxon>
        <taxon>Nocardioidaceae</taxon>
        <taxon>Nocardioides</taxon>
    </lineage>
</organism>
<dbReference type="EMBL" id="QDGZ01000007">
    <property type="protein sequence ID" value="PVG81719.1"/>
    <property type="molecule type" value="Genomic_DNA"/>
</dbReference>
<dbReference type="PANTHER" id="PTHR34875">
    <property type="entry name" value="UPF0237 PROTEIN MJ1558"/>
    <property type="match status" value="1"/>
</dbReference>
<dbReference type="Gene3D" id="3.30.70.260">
    <property type="match status" value="2"/>
</dbReference>
<dbReference type="InterPro" id="IPR002912">
    <property type="entry name" value="ACT_dom"/>
</dbReference>
<dbReference type="Pfam" id="PF13740">
    <property type="entry name" value="ACT_6"/>
    <property type="match status" value="2"/>
</dbReference>